<feature type="transmembrane region" description="Helical" evidence="10">
    <location>
        <begin position="266"/>
        <end position="288"/>
    </location>
</feature>
<dbReference type="InterPro" id="IPR014743">
    <property type="entry name" value="Cl-channel_core"/>
</dbReference>
<dbReference type="Pfam" id="PF00654">
    <property type="entry name" value="Voltage_CLC"/>
    <property type="match status" value="1"/>
</dbReference>
<keyword evidence="6 10" id="KW-0406">Ion transport</keyword>
<feature type="transmembrane region" description="Helical" evidence="10">
    <location>
        <begin position="159"/>
        <end position="181"/>
    </location>
</feature>
<comment type="subcellular location">
    <subcellularLocation>
        <location evidence="1 10">Membrane</location>
        <topology evidence="1 10">Multi-pass membrane protein</topology>
    </subcellularLocation>
</comment>
<reference evidence="12" key="1">
    <citation type="submission" date="2023-07" db="EMBL/GenBank/DDBJ databases">
        <title>Chromosome-level genome assembly of Artemia franciscana.</title>
        <authorList>
            <person name="Jo E."/>
        </authorList>
    </citation>
    <scope>NUCLEOTIDE SEQUENCE</scope>
    <source>
        <tissue evidence="12">Whole body</tissue>
    </source>
</reference>
<gene>
    <name evidence="12" type="ORF">QYM36_013481</name>
</gene>
<evidence type="ECO:0000313" key="13">
    <source>
        <dbReference type="Proteomes" id="UP001187531"/>
    </source>
</evidence>
<dbReference type="PROSITE" id="PS51371">
    <property type="entry name" value="CBS"/>
    <property type="match status" value="1"/>
</dbReference>
<feature type="transmembrane region" description="Helical" evidence="10">
    <location>
        <begin position="387"/>
        <end position="404"/>
    </location>
</feature>
<keyword evidence="3 10" id="KW-0812">Transmembrane</keyword>
<evidence type="ECO:0000256" key="6">
    <source>
        <dbReference type="ARBA" id="ARBA00023065"/>
    </source>
</evidence>
<sequence length="1012" mass="114714">SIFLIFEKDAKGDKRTFYFNFGPFSRNTFRDMANENNGNSLSNELGYEHTLIFGRFIRNLSDFAREEAKKVKEFESRQVFAKHWDRTRKVRHKWGNKVLYGIAWFWDHSFAKIGEDWVFLALLGVLMACLSFSIDYGANLCNKARIWFYEYMENMFLKYLAWISLPVFLVLFSVGFVHLVAPQAIGSGIPEMKTIMRGFVLKEYLTFKTMVAKVVGLTAALGSNMPVGKEGPLVHIASIMATLMSKLITSFRGISENETRTIEMLAAASAVGVACCYAAPIGGVLFSIEVTSVYFAIRNYWRGFFAGVFGAVMYRLLAFWYNHEVTITTIYKTNFQIDYAYDPAELLIYAFIGAFGGFTGALFVCLQRQYVTFIRNNKIIKKILAKNRFIYPFVMTLFIASIDFPDGLGQFLGARMTPKEQITTLFSNFTWTSDDMSLKDSEVVHKWIQKDSDSNLFQNLALFSFVNFFLTMTATTLGMPAGSLIPVFRVGAAFGRAIGEAMATWFPYGLPNSAVPHIIPGVTHSLFISVVVCEMTGQFKHIIPVMLSVLISNAIASLLQPSFYDSIIVMKKLPYLPDIIPSKSQAYKIYVQDFMVRDVKYLWRTMTYKQLQQLLKEAKKIRIFPLVDSPESMILIGSIQRHELVTLVQSQICDRKRIDEALRRYKEARERALSAERCAIKSNTNSISSDLVYSKSSPCFFLDSGLHGATPPVEKKKKKNRFEITKVVDEYKKRYDEGCTSLEKAVMPQEHHRKSSIFSLFQIHDSSKHKTSAVHVKSAIKRSNSFCQDKEKKEDSQVLCDLTPNQSLSACDSSRLRQAFESIFRARKNSASGSILITDPITEGLAGSLGKKVPQMRGIDLNPEEREEWEDKELSQTICLLDVTIDPSPFQLVERTPLIKAHSMFSMLNVTHAYVTAIGKLVGVVALKELRKATEDINAGLLRPRLDTFRLDNECDSNKDTFETMPTTTTIASDPCPSVSIIIEDEEKEEPKRSSIRSYKYRACDDSFAKTD</sequence>
<dbReference type="PANTHER" id="PTHR45720">
    <property type="entry name" value="CHLORIDE CHANNEL PROTEIN 2"/>
    <property type="match status" value="1"/>
</dbReference>
<evidence type="ECO:0000256" key="3">
    <source>
        <dbReference type="ARBA" id="ARBA00022692"/>
    </source>
</evidence>
<evidence type="ECO:0000256" key="7">
    <source>
        <dbReference type="ARBA" id="ARBA00023136"/>
    </source>
</evidence>
<dbReference type="AlphaFoldDB" id="A0AA88HGG5"/>
<evidence type="ECO:0000256" key="8">
    <source>
        <dbReference type="ARBA" id="ARBA00023214"/>
    </source>
</evidence>
<feature type="transmembrane region" description="Helical" evidence="10">
    <location>
        <begin position="346"/>
        <end position="366"/>
    </location>
</feature>
<dbReference type="SUPFAM" id="SSF81340">
    <property type="entry name" value="Clc chloride channel"/>
    <property type="match status" value="1"/>
</dbReference>
<name>A0AA88HGG5_ARTSF</name>
<dbReference type="InterPro" id="IPR001807">
    <property type="entry name" value="ClC"/>
</dbReference>
<keyword evidence="13" id="KW-1185">Reference proteome</keyword>
<dbReference type="InterPro" id="IPR046342">
    <property type="entry name" value="CBS_dom_sf"/>
</dbReference>
<dbReference type="FunFam" id="3.10.580.10:FF:000032">
    <property type="entry name" value="Chloride channel protein"/>
    <property type="match status" value="1"/>
</dbReference>
<feature type="non-terminal residue" evidence="12">
    <location>
        <position position="1012"/>
    </location>
</feature>
<keyword evidence="8 10" id="KW-0868">Chloride</keyword>
<evidence type="ECO:0000256" key="1">
    <source>
        <dbReference type="ARBA" id="ARBA00004141"/>
    </source>
</evidence>
<keyword evidence="5 10" id="KW-1133">Transmembrane helix</keyword>
<evidence type="ECO:0000256" key="9">
    <source>
        <dbReference type="PROSITE-ProRule" id="PRU00703"/>
    </source>
</evidence>
<dbReference type="InterPro" id="IPR000644">
    <property type="entry name" value="CBS_dom"/>
</dbReference>
<dbReference type="GO" id="GO:0005886">
    <property type="term" value="C:plasma membrane"/>
    <property type="evidence" value="ECO:0007669"/>
    <property type="project" value="TreeGrafter"/>
</dbReference>
<dbReference type="PANTHER" id="PTHR45720:SF10">
    <property type="entry name" value="CHLORIDE CHANNEL PROTEIN 2"/>
    <property type="match status" value="1"/>
</dbReference>
<dbReference type="GO" id="GO:0005247">
    <property type="term" value="F:voltage-gated chloride channel activity"/>
    <property type="evidence" value="ECO:0007669"/>
    <property type="project" value="TreeGrafter"/>
</dbReference>
<feature type="transmembrane region" description="Helical" evidence="10">
    <location>
        <begin position="117"/>
        <end position="138"/>
    </location>
</feature>
<dbReference type="Gene3D" id="1.10.3080.10">
    <property type="entry name" value="Clc chloride channel"/>
    <property type="match status" value="1"/>
</dbReference>
<comment type="caution">
    <text evidence="10">Lacks conserved residue(s) required for the propagation of feature annotation.</text>
</comment>
<keyword evidence="2 10" id="KW-0813">Transport</keyword>
<feature type="transmembrane region" description="Helical" evidence="10">
    <location>
        <begin position="300"/>
        <end position="321"/>
    </location>
</feature>
<dbReference type="CDD" id="cd03683">
    <property type="entry name" value="ClC_1_like"/>
    <property type="match status" value="1"/>
</dbReference>
<organism evidence="12 13">
    <name type="scientific">Artemia franciscana</name>
    <name type="common">Brine shrimp</name>
    <name type="synonym">Artemia sanfranciscana</name>
    <dbReference type="NCBI Taxonomy" id="6661"/>
    <lineage>
        <taxon>Eukaryota</taxon>
        <taxon>Metazoa</taxon>
        <taxon>Ecdysozoa</taxon>
        <taxon>Arthropoda</taxon>
        <taxon>Crustacea</taxon>
        <taxon>Branchiopoda</taxon>
        <taxon>Anostraca</taxon>
        <taxon>Artemiidae</taxon>
        <taxon>Artemia</taxon>
    </lineage>
</organism>
<dbReference type="SUPFAM" id="SSF54631">
    <property type="entry name" value="CBS-domain pair"/>
    <property type="match status" value="1"/>
</dbReference>
<evidence type="ECO:0000256" key="4">
    <source>
        <dbReference type="ARBA" id="ARBA00022737"/>
    </source>
</evidence>
<dbReference type="Proteomes" id="UP001187531">
    <property type="component" value="Unassembled WGS sequence"/>
</dbReference>
<feature type="domain" description="CBS" evidence="11">
    <location>
        <begin position="595"/>
        <end position="655"/>
    </location>
</feature>
<protein>
    <recommendedName>
        <fullName evidence="10">Chloride channel protein</fullName>
    </recommendedName>
</protein>
<evidence type="ECO:0000256" key="5">
    <source>
        <dbReference type="ARBA" id="ARBA00022989"/>
    </source>
</evidence>
<comment type="caution">
    <text evidence="12">The sequence shown here is derived from an EMBL/GenBank/DDBJ whole genome shotgun (WGS) entry which is preliminary data.</text>
</comment>
<evidence type="ECO:0000259" key="11">
    <source>
        <dbReference type="PROSITE" id="PS51371"/>
    </source>
</evidence>
<evidence type="ECO:0000256" key="2">
    <source>
        <dbReference type="ARBA" id="ARBA00022448"/>
    </source>
</evidence>
<evidence type="ECO:0000256" key="10">
    <source>
        <dbReference type="RuleBase" id="RU361221"/>
    </source>
</evidence>
<keyword evidence="9" id="KW-0129">CBS domain</keyword>
<dbReference type="InterPro" id="IPR050970">
    <property type="entry name" value="Cl_channel_volt-gated"/>
</dbReference>
<keyword evidence="7 10" id="KW-0472">Membrane</keyword>
<dbReference type="PRINTS" id="PR00762">
    <property type="entry name" value="CLCHANNEL"/>
</dbReference>
<proteinExistence type="inferred from homology"/>
<evidence type="ECO:0000313" key="12">
    <source>
        <dbReference type="EMBL" id="KAK2709819.1"/>
    </source>
</evidence>
<comment type="similarity">
    <text evidence="10">Belongs to the chloride channel (TC 2.A.49) family.</text>
</comment>
<accession>A0AA88HGG5</accession>
<dbReference type="EMBL" id="JAVRJZ010000017">
    <property type="protein sequence ID" value="KAK2709819.1"/>
    <property type="molecule type" value="Genomic_DNA"/>
</dbReference>
<keyword evidence="4" id="KW-0677">Repeat</keyword>
<dbReference type="Gene3D" id="3.10.580.10">
    <property type="entry name" value="CBS-domain"/>
    <property type="match status" value="2"/>
</dbReference>
<feature type="transmembrane region" description="Helical" evidence="10">
    <location>
        <begin position="545"/>
        <end position="564"/>
    </location>
</feature>